<evidence type="ECO:0000259" key="2">
    <source>
        <dbReference type="Pfam" id="PF17863"/>
    </source>
</evidence>
<name>A0ABT2ELB4_9BACT</name>
<reference evidence="3 4" key="1">
    <citation type="submission" date="2022-08" db="EMBL/GenBank/DDBJ databases">
        <title>Bacterial and archaeal communities from various locations to study Microbial Dark Matter (Phase II).</title>
        <authorList>
            <person name="Stepanauskas R."/>
        </authorList>
    </citation>
    <scope>NUCLEOTIDE SEQUENCE [LARGE SCALE GENOMIC DNA]</scope>
    <source>
        <strain evidence="3 4">PD1</strain>
    </source>
</reference>
<accession>A0ABT2ELB4</accession>
<organism evidence="3 4">
    <name type="scientific">Candidatus Fervidibacter sacchari</name>
    <dbReference type="NCBI Taxonomy" id="1448929"/>
    <lineage>
        <taxon>Bacteria</taxon>
        <taxon>Candidatus Fervidibacterota</taxon>
        <taxon>Candidatus Fervidibacter</taxon>
    </lineage>
</organism>
<dbReference type="GO" id="GO:0016787">
    <property type="term" value="F:hydrolase activity"/>
    <property type="evidence" value="ECO:0007669"/>
    <property type="project" value="UniProtKB-KW"/>
</dbReference>
<evidence type="ECO:0000259" key="1">
    <source>
        <dbReference type="Pfam" id="PF07726"/>
    </source>
</evidence>
<dbReference type="InterPro" id="IPR011703">
    <property type="entry name" value="ATPase_AAA-3"/>
</dbReference>
<proteinExistence type="predicted"/>
<keyword evidence="4" id="KW-1185">Reference proteome</keyword>
<evidence type="ECO:0000313" key="3">
    <source>
        <dbReference type="EMBL" id="MCS3917743.1"/>
    </source>
</evidence>
<sequence>MVPFSEATKRMQQVAEAVERVIIGKTRSVRLAVTALFAGGHLLIEDIPGVGKTTLAKALARCIGGTFKRIQFTPDLLPSDITGTTVYNQKTGEFTFRPGAIFANIVLADEINRSPPRTQSALLEAMEEAQVTVDGVTYALPQPFFVIATQNPIERHGTYPLPEAQLDRFLMQVKLGYPQPEEEATILQQQAITHPIEQLQPVMDSETVLQIQKQVRLVRLTPSLRRYIVQIVAATRNHPAVALGASPRGSLGLMRAGQAWALLHGREFVTPDDIKAVAPAVLVHRLILKAEAQARGINPEQVIQEIIASVPVPLER</sequence>
<dbReference type="Proteomes" id="UP001204798">
    <property type="component" value="Unassembled WGS sequence"/>
</dbReference>
<evidence type="ECO:0000313" key="4">
    <source>
        <dbReference type="Proteomes" id="UP001204798"/>
    </source>
</evidence>
<dbReference type="PANTHER" id="PTHR42759">
    <property type="entry name" value="MOXR FAMILY PROTEIN"/>
    <property type="match status" value="1"/>
</dbReference>
<dbReference type="InterPro" id="IPR041628">
    <property type="entry name" value="ChlI/MoxR_AAA_lid"/>
</dbReference>
<dbReference type="EMBL" id="JANUCP010000001">
    <property type="protein sequence ID" value="MCS3917743.1"/>
    <property type="molecule type" value="Genomic_DNA"/>
</dbReference>
<feature type="domain" description="ATPase AAA-3" evidence="1">
    <location>
        <begin position="41"/>
        <end position="171"/>
    </location>
</feature>
<dbReference type="PIRSF" id="PIRSF002849">
    <property type="entry name" value="AAA_ATPase_chaperone_MoxR_prd"/>
    <property type="match status" value="1"/>
</dbReference>
<dbReference type="Gene3D" id="1.10.8.80">
    <property type="entry name" value="Magnesium chelatase subunit I, C-Terminal domain"/>
    <property type="match status" value="1"/>
</dbReference>
<dbReference type="PANTHER" id="PTHR42759:SF5">
    <property type="entry name" value="METHANOL DEHYDROGENASE REGULATOR"/>
    <property type="match status" value="1"/>
</dbReference>
<comment type="caution">
    <text evidence="3">The sequence shown here is derived from an EMBL/GenBank/DDBJ whole genome shotgun (WGS) entry which is preliminary data.</text>
</comment>
<protein>
    <submittedName>
        <fullName evidence="3">MoxR-like ATPase</fullName>
        <ecNumber evidence="3">3.6.3.-</ecNumber>
    </submittedName>
</protein>
<dbReference type="EC" id="3.6.3.-" evidence="3"/>
<dbReference type="RefSeq" id="WP_259092181.1">
    <property type="nucleotide sequence ID" value="NZ_CP130454.1"/>
</dbReference>
<dbReference type="SUPFAM" id="SSF52540">
    <property type="entry name" value="P-loop containing nucleoside triphosphate hydrolases"/>
    <property type="match status" value="1"/>
</dbReference>
<dbReference type="Gene3D" id="3.40.50.300">
    <property type="entry name" value="P-loop containing nucleotide triphosphate hydrolases"/>
    <property type="match status" value="1"/>
</dbReference>
<dbReference type="InterPro" id="IPR027417">
    <property type="entry name" value="P-loop_NTPase"/>
</dbReference>
<gene>
    <name evidence="3" type="ORF">M2350_000140</name>
</gene>
<keyword evidence="3" id="KW-0378">Hydrolase</keyword>
<dbReference type="Pfam" id="PF07726">
    <property type="entry name" value="AAA_3"/>
    <property type="match status" value="1"/>
</dbReference>
<dbReference type="InterPro" id="IPR050764">
    <property type="entry name" value="CbbQ/NirQ/NorQ/GpvN"/>
</dbReference>
<dbReference type="Pfam" id="PF17863">
    <property type="entry name" value="AAA_lid_2"/>
    <property type="match status" value="1"/>
</dbReference>
<feature type="domain" description="ChlI/MoxR AAA lid" evidence="2">
    <location>
        <begin position="234"/>
        <end position="306"/>
    </location>
</feature>